<reference evidence="12" key="1">
    <citation type="submission" date="2021-01" db="EMBL/GenBank/DDBJ databases">
        <authorList>
            <person name="Kaushik A."/>
        </authorList>
    </citation>
    <scope>NUCLEOTIDE SEQUENCE</scope>
    <source>
        <strain evidence="12">AG5</strain>
    </source>
</reference>
<dbReference type="Gene3D" id="1.10.630.10">
    <property type="entry name" value="Cytochrome P450"/>
    <property type="match status" value="1"/>
</dbReference>
<keyword evidence="4 9" id="KW-0349">Heme</keyword>
<keyword evidence="11" id="KW-0732">Signal</keyword>
<evidence type="ECO:0000256" key="6">
    <source>
        <dbReference type="ARBA" id="ARBA00023002"/>
    </source>
</evidence>
<dbReference type="PRINTS" id="PR00385">
    <property type="entry name" value="P450"/>
</dbReference>
<accession>A0A8H3DVC3</accession>
<gene>
    <name evidence="12" type="ORF">RDB_LOCUS58410</name>
</gene>
<evidence type="ECO:0000256" key="5">
    <source>
        <dbReference type="ARBA" id="ARBA00022723"/>
    </source>
</evidence>
<feature type="signal peptide" evidence="11">
    <location>
        <begin position="1"/>
        <end position="25"/>
    </location>
</feature>
<evidence type="ECO:0000256" key="3">
    <source>
        <dbReference type="ARBA" id="ARBA00010617"/>
    </source>
</evidence>
<comment type="caution">
    <text evidence="12">The sequence shown here is derived from an EMBL/GenBank/DDBJ whole genome shotgun (WGS) entry which is preliminary data.</text>
</comment>
<evidence type="ECO:0008006" key="14">
    <source>
        <dbReference type="Google" id="ProtNLM"/>
    </source>
</evidence>
<feature type="chain" id="PRO_5034576328" description="Cytochrome P450" evidence="11">
    <location>
        <begin position="26"/>
        <end position="546"/>
    </location>
</feature>
<name>A0A8H3DVC3_9AGAM</name>
<dbReference type="InterPro" id="IPR001128">
    <property type="entry name" value="Cyt_P450"/>
</dbReference>
<evidence type="ECO:0000256" key="4">
    <source>
        <dbReference type="ARBA" id="ARBA00022617"/>
    </source>
</evidence>
<evidence type="ECO:0000256" key="2">
    <source>
        <dbReference type="ARBA" id="ARBA00005179"/>
    </source>
</evidence>
<dbReference type="InterPro" id="IPR002401">
    <property type="entry name" value="Cyt_P450_E_grp-I"/>
</dbReference>
<dbReference type="AlphaFoldDB" id="A0A8H3DVC3"/>
<keyword evidence="7 9" id="KW-0408">Iron</keyword>
<protein>
    <recommendedName>
        <fullName evidence="14">Cytochrome P450</fullName>
    </recommendedName>
</protein>
<evidence type="ECO:0000256" key="1">
    <source>
        <dbReference type="ARBA" id="ARBA00001971"/>
    </source>
</evidence>
<dbReference type="GO" id="GO:0020037">
    <property type="term" value="F:heme binding"/>
    <property type="evidence" value="ECO:0007669"/>
    <property type="project" value="InterPro"/>
</dbReference>
<evidence type="ECO:0000256" key="10">
    <source>
        <dbReference type="RuleBase" id="RU000461"/>
    </source>
</evidence>
<dbReference type="InterPro" id="IPR017972">
    <property type="entry name" value="Cyt_P450_CS"/>
</dbReference>
<dbReference type="InterPro" id="IPR050121">
    <property type="entry name" value="Cytochrome_P450_monoxygenase"/>
</dbReference>
<evidence type="ECO:0000256" key="7">
    <source>
        <dbReference type="ARBA" id="ARBA00023004"/>
    </source>
</evidence>
<keyword evidence="8 10" id="KW-0503">Monooxygenase</keyword>
<evidence type="ECO:0000256" key="8">
    <source>
        <dbReference type="ARBA" id="ARBA00023033"/>
    </source>
</evidence>
<keyword evidence="6 10" id="KW-0560">Oxidoreductase</keyword>
<keyword evidence="5 9" id="KW-0479">Metal-binding</keyword>
<sequence>MYILLGNALLLVILPTCWLVHKIKARRSPVRYLPGPDSAHWFWGHELTINQSSYEEAYTEWMRSYGLTYKIKGALFHPDIIVTGDHDILADIFGKGVYSYMKPIIFRRFVERLVGRGLVWAEGSVHKRQRQELAPFFTTRATRDTFNTINACALKGAENLELHITKSLVNPKQGTVDTLEWTSSITLDIIGRFAFDYDFQSGQSPAAQVLKDSWKKQTKAGLHWTALFGQVTTRAFPFITDILFPFLGAQLAVRKKLREISQSIIDGDVGEGKEKDVLTTLVRLLREGEIISTQDELLDHMCTIVLAGQETASGSLGFALHLLAKNPKYQTRLREEITQLGREPTYDDLTSGMPWLDAVMKESFRRRPLVPHLERVTTKDCLLKLRVPVKASDGTQITEIPIKAGQVIHIPTIALNHAKSVWGEDADEFKPERWLDPTRLEHVSNNFGWNGMLVFSDGPRLCIGYRLAVLSFKVSTLMILGRMQYLSVIQFETILATYIRKFEFHDTGAIINGRFSGTMQSYVANEEDKGTQLPLSISLVDELRSR</sequence>
<dbReference type="PROSITE" id="PS00086">
    <property type="entry name" value="CYTOCHROME_P450"/>
    <property type="match status" value="1"/>
</dbReference>
<dbReference type="PANTHER" id="PTHR24305:SF166">
    <property type="entry name" value="CYTOCHROME P450 12A4, MITOCHONDRIAL-RELATED"/>
    <property type="match status" value="1"/>
</dbReference>
<dbReference type="PRINTS" id="PR00463">
    <property type="entry name" value="EP450I"/>
</dbReference>
<evidence type="ECO:0000313" key="13">
    <source>
        <dbReference type="Proteomes" id="UP000663827"/>
    </source>
</evidence>
<dbReference type="GO" id="GO:0016705">
    <property type="term" value="F:oxidoreductase activity, acting on paired donors, with incorporation or reduction of molecular oxygen"/>
    <property type="evidence" value="ECO:0007669"/>
    <property type="project" value="InterPro"/>
</dbReference>
<dbReference type="SUPFAM" id="SSF48264">
    <property type="entry name" value="Cytochrome P450"/>
    <property type="match status" value="1"/>
</dbReference>
<dbReference type="GO" id="GO:0004497">
    <property type="term" value="F:monooxygenase activity"/>
    <property type="evidence" value="ECO:0007669"/>
    <property type="project" value="UniProtKB-KW"/>
</dbReference>
<evidence type="ECO:0000313" key="12">
    <source>
        <dbReference type="EMBL" id="CAE7124323.1"/>
    </source>
</evidence>
<evidence type="ECO:0000256" key="11">
    <source>
        <dbReference type="SAM" id="SignalP"/>
    </source>
</evidence>
<proteinExistence type="inferred from homology"/>
<dbReference type="Proteomes" id="UP000663827">
    <property type="component" value="Unassembled WGS sequence"/>
</dbReference>
<dbReference type="EMBL" id="CAJNJQ010001167">
    <property type="protein sequence ID" value="CAE7124323.1"/>
    <property type="molecule type" value="Genomic_DNA"/>
</dbReference>
<dbReference type="PANTHER" id="PTHR24305">
    <property type="entry name" value="CYTOCHROME P450"/>
    <property type="match status" value="1"/>
</dbReference>
<dbReference type="GO" id="GO:0005506">
    <property type="term" value="F:iron ion binding"/>
    <property type="evidence" value="ECO:0007669"/>
    <property type="project" value="InterPro"/>
</dbReference>
<comment type="similarity">
    <text evidence="3 10">Belongs to the cytochrome P450 family.</text>
</comment>
<comment type="pathway">
    <text evidence="2">Secondary metabolite biosynthesis.</text>
</comment>
<evidence type="ECO:0000256" key="9">
    <source>
        <dbReference type="PIRSR" id="PIRSR602401-1"/>
    </source>
</evidence>
<comment type="cofactor">
    <cofactor evidence="1 9">
        <name>heme</name>
        <dbReference type="ChEBI" id="CHEBI:30413"/>
    </cofactor>
</comment>
<dbReference type="InterPro" id="IPR036396">
    <property type="entry name" value="Cyt_P450_sf"/>
</dbReference>
<organism evidence="12 13">
    <name type="scientific">Rhizoctonia solani</name>
    <dbReference type="NCBI Taxonomy" id="456999"/>
    <lineage>
        <taxon>Eukaryota</taxon>
        <taxon>Fungi</taxon>
        <taxon>Dikarya</taxon>
        <taxon>Basidiomycota</taxon>
        <taxon>Agaricomycotina</taxon>
        <taxon>Agaricomycetes</taxon>
        <taxon>Cantharellales</taxon>
        <taxon>Ceratobasidiaceae</taxon>
        <taxon>Rhizoctonia</taxon>
    </lineage>
</organism>
<feature type="binding site" description="axial binding residue" evidence="9">
    <location>
        <position position="462"/>
    </location>
    <ligand>
        <name>heme</name>
        <dbReference type="ChEBI" id="CHEBI:30413"/>
    </ligand>
    <ligandPart>
        <name>Fe</name>
        <dbReference type="ChEBI" id="CHEBI:18248"/>
    </ligandPart>
</feature>
<dbReference type="Pfam" id="PF00067">
    <property type="entry name" value="p450"/>
    <property type="match status" value="1"/>
</dbReference>